<dbReference type="PROSITE" id="PS00584">
    <property type="entry name" value="PFKB_KINASES_2"/>
    <property type="match status" value="1"/>
</dbReference>
<dbReference type="InterPro" id="IPR011611">
    <property type="entry name" value="PfkB_dom"/>
</dbReference>
<dbReference type="PANTHER" id="PTHR43085:SF1">
    <property type="entry name" value="PSEUDOURIDINE KINASE-RELATED"/>
    <property type="match status" value="1"/>
</dbReference>
<evidence type="ECO:0000256" key="2">
    <source>
        <dbReference type="ARBA" id="ARBA00022679"/>
    </source>
</evidence>
<sequence length="308" mass="32062">MILCCGEALIDMIPAPTARGAEGFVPHCGGAVYNTAVALGRLGAQTGMLTGLSTDMFGQQLAQGLKASHVDVSHLIHAERPTTLAFVRLVDGHATYEFFDENTAGRMIEPGDMPSLSPEITALYFGGISLACEPGADAYATLLKRNAEGRAVMLDPNIRPSFIRDIGRYRARLDRMIGLTNIVKVSDEDLNWITPEPLSLDDKVARLLGLGPSIVILTRGGDGATGYLASGEAVQVAALSAEIVDTVGAGDTFNAGVLAKLSELGALHAEGLASLDAATLTSALEHGARVAAVTVSRAGANPPWAGEL</sequence>
<feature type="domain" description="Carbohydrate kinase PfkB" evidence="6">
    <location>
        <begin position="2"/>
        <end position="303"/>
    </location>
</feature>
<evidence type="ECO:0000313" key="8">
    <source>
        <dbReference type="Proteomes" id="UP001595629"/>
    </source>
</evidence>
<comment type="caution">
    <text evidence="7">The sequence shown here is derived from an EMBL/GenBank/DDBJ whole genome shotgun (WGS) entry which is preliminary data.</text>
</comment>
<dbReference type="InterPro" id="IPR029056">
    <property type="entry name" value="Ribokinase-like"/>
</dbReference>
<dbReference type="SUPFAM" id="SSF53613">
    <property type="entry name" value="Ribokinase-like"/>
    <property type="match status" value="1"/>
</dbReference>
<keyword evidence="8" id="KW-1185">Reference proteome</keyword>
<proteinExistence type="inferred from homology"/>
<evidence type="ECO:0000313" key="7">
    <source>
        <dbReference type="EMBL" id="MFC3613342.1"/>
    </source>
</evidence>
<name>A0ABV7TCP5_9RHOB</name>
<dbReference type="PANTHER" id="PTHR43085">
    <property type="entry name" value="HEXOKINASE FAMILY MEMBER"/>
    <property type="match status" value="1"/>
</dbReference>
<dbReference type="GO" id="GO:0016301">
    <property type="term" value="F:kinase activity"/>
    <property type="evidence" value="ECO:0007669"/>
    <property type="project" value="UniProtKB-KW"/>
</dbReference>
<dbReference type="InterPro" id="IPR002173">
    <property type="entry name" value="Carboh/pur_kinase_PfkB_CS"/>
</dbReference>
<reference evidence="8" key="1">
    <citation type="journal article" date="2019" name="Int. J. Syst. Evol. Microbiol.">
        <title>The Global Catalogue of Microorganisms (GCM) 10K type strain sequencing project: providing services to taxonomists for standard genome sequencing and annotation.</title>
        <authorList>
            <consortium name="The Broad Institute Genomics Platform"/>
            <consortium name="The Broad Institute Genome Sequencing Center for Infectious Disease"/>
            <person name="Wu L."/>
            <person name="Ma J."/>
        </authorList>
    </citation>
    <scope>NUCLEOTIDE SEQUENCE [LARGE SCALE GENOMIC DNA]</scope>
    <source>
        <strain evidence="8">KCTC 42911</strain>
    </source>
</reference>
<accession>A0ABV7TCP5</accession>
<dbReference type="CDD" id="cd01167">
    <property type="entry name" value="bac_FRK"/>
    <property type="match status" value="1"/>
</dbReference>
<organism evidence="7 8">
    <name type="scientific">Lutimaribacter marinistellae</name>
    <dbReference type="NCBI Taxonomy" id="1820329"/>
    <lineage>
        <taxon>Bacteria</taxon>
        <taxon>Pseudomonadati</taxon>
        <taxon>Pseudomonadota</taxon>
        <taxon>Alphaproteobacteria</taxon>
        <taxon>Rhodobacterales</taxon>
        <taxon>Roseobacteraceae</taxon>
        <taxon>Lutimaribacter</taxon>
    </lineage>
</organism>
<keyword evidence="2 7" id="KW-0808">Transferase</keyword>
<evidence type="ECO:0000256" key="1">
    <source>
        <dbReference type="ARBA" id="ARBA00010688"/>
    </source>
</evidence>
<dbReference type="Gene3D" id="3.40.1190.20">
    <property type="match status" value="1"/>
</dbReference>
<dbReference type="EMBL" id="JBHRXI010000004">
    <property type="protein sequence ID" value="MFC3613342.1"/>
    <property type="molecule type" value="Genomic_DNA"/>
</dbReference>
<evidence type="ECO:0000256" key="4">
    <source>
        <dbReference type="ARBA" id="ARBA00022777"/>
    </source>
</evidence>
<keyword evidence="4 7" id="KW-0418">Kinase</keyword>
<protein>
    <submittedName>
        <fullName evidence="7">Carbohydrate kinase</fullName>
        <ecNumber evidence="7">2.7.1.-</ecNumber>
    </submittedName>
</protein>
<evidence type="ECO:0000259" key="6">
    <source>
        <dbReference type="Pfam" id="PF00294"/>
    </source>
</evidence>
<dbReference type="InterPro" id="IPR050306">
    <property type="entry name" value="PfkB_Carbo_kinase"/>
</dbReference>
<dbReference type="Pfam" id="PF00294">
    <property type="entry name" value="PfkB"/>
    <property type="match status" value="1"/>
</dbReference>
<dbReference type="EC" id="2.7.1.-" evidence="7"/>
<dbReference type="Proteomes" id="UP001595629">
    <property type="component" value="Unassembled WGS sequence"/>
</dbReference>
<gene>
    <name evidence="7" type="ORF">ACFORG_06180</name>
</gene>
<comment type="similarity">
    <text evidence="1">Belongs to the carbohydrate kinase PfkB family.</text>
</comment>
<evidence type="ECO:0000256" key="5">
    <source>
        <dbReference type="ARBA" id="ARBA00022840"/>
    </source>
</evidence>
<keyword evidence="5" id="KW-0067">ATP-binding</keyword>
<keyword evidence="3" id="KW-0547">Nucleotide-binding</keyword>
<dbReference type="RefSeq" id="WP_386734511.1">
    <property type="nucleotide sequence ID" value="NZ_JBHRXI010000004.1"/>
</dbReference>
<evidence type="ECO:0000256" key="3">
    <source>
        <dbReference type="ARBA" id="ARBA00022741"/>
    </source>
</evidence>